<dbReference type="EMBL" id="BMIS01000009">
    <property type="protein sequence ID" value="GGE73497.1"/>
    <property type="molecule type" value="Genomic_DNA"/>
</dbReference>
<reference evidence="1" key="2">
    <citation type="submission" date="2020-09" db="EMBL/GenBank/DDBJ databases">
        <authorList>
            <person name="Sun Q."/>
            <person name="Zhou Y."/>
        </authorList>
    </citation>
    <scope>NUCLEOTIDE SEQUENCE</scope>
    <source>
        <strain evidence="1">CGMCC 1.15388</strain>
    </source>
</reference>
<reference evidence="1" key="1">
    <citation type="journal article" date="2014" name="Int. J. Syst. Evol. Microbiol.">
        <title>Complete genome sequence of Corynebacterium casei LMG S-19264T (=DSM 44701T), isolated from a smear-ripened cheese.</title>
        <authorList>
            <consortium name="US DOE Joint Genome Institute (JGI-PGF)"/>
            <person name="Walter F."/>
            <person name="Albersmeier A."/>
            <person name="Kalinowski J."/>
            <person name="Ruckert C."/>
        </authorList>
    </citation>
    <scope>NUCLEOTIDE SEQUENCE</scope>
    <source>
        <strain evidence="1">CGMCC 1.15388</strain>
    </source>
</reference>
<dbReference type="AlphaFoldDB" id="A0A917ESB2"/>
<evidence type="ECO:0000313" key="2">
    <source>
        <dbReference type="Proteomes" id="UP000633136"/>
    </source>
</evidence>
<sequence>MSCWHCTLWESIEQMRGTLCQLRVQVVTFKGQLTTGDTHLRHGAEGSTRVISHQLRRDRRVGDPRRIEPIASTLRFRVELRQVSTDR</sequence>
<accession>A0A917ESB2</accession>
<dbReference type="Proteomes" id="UP000633136">
    <property type="component" value="Unassembled WGS sequence"/>
</dbReference>
<organism evidence="1 2">
    <name type="scientific">Nesterenkonia cremea</name>
    <dbReference type="NCBI Taxonomy" id="1882340"/>
    <lineage>
        <taxon>Bacteria</taxon>
        <taxon>Bacillati</taxon>
        <taxon>Actinomycetota</taxon>
        <taxon>Actinomycetes</taxon>
        <taxon>Micrococcales</taxon>
        <taxon>Micrococcaceae</taxon>
        <taxon>Nesterenkonia</taxon>
    </lineage>
</organism>
<comment type="caution">
    <text evidence="1">The sequence shown here is derived from an EMBL/GenBank/DDBJ whole genome shotgun (WGS) entry which is preliminary data.</text>
</comment>
<gene>
    <name evidence="1" type="ORF">GCM10011401_20820</name>
</gene>
<keyword evidence="2" id="KW-1185">Reference proteome</keyword>
<protein>
    <submittedName>
        <fullName evidence="1">Uncharacterized protein</fullName>
    </submittedName>
</protein>
<evidence type="ECO:0000313" key="1">
    <source>
        <dbReference type="EMBL" id="GGE73497.1"/>
    </source>
</evidence>
<name>A0A917ESB2_9MICC</name>
<proteinExistence type="predicted"/>